<dbReference type="STRING" id="658167.SAMN04488135_101157"/>
<evidence type="ECO:0000313" key="2">
    <source>
        <dbReference type="Proteomes" id="UP000184226"/>
    </source>
</evidence>
<sequence>MKGVLTLRRASGFRARLLGLHAWPCLPWHTGLHLAPCRAIHTFGLAYAIDVVFLDAASRELKLVAGLGPCRVAICLPAASVVELPAGYCAANPGYAAAIARCLCPRPHCRRSGN</sequence>
<organism evidence="1 2">
    <name type="scientific">Pollutimonas bauzanensis</name>
    <dbReference type="NCBI Taxonomy" id="658167"/>
    <lineage>
        <taxon>Bacteria</taxon>
        <taxon>Pseudomonadati</taxon>
        <taxon>Pseudomonadota</taxon>
        <taxon>Betaproteobacteria</taxon>
        <taxon>Burkholderiales</taxon>
        <taxon>Alcaligenaceae</taxon>
        <taxon>Pollutimonas</taxon>
    </lineage>
</organism>
<dbReference type="Proteomes" id="UP000184226">
    <property type="component" value="Unassembled WGS sequence"/>
</dbReference>
<proteinExistence type="predicted"/>
<name>A0A1M5M8M6_9BURK</name>
<dbReference type="AlphaFoldDB" id="A0A1M5M8M6"/>
<gene>
    <name evidence="1" type="ORF">SAMN04488135_101157</name>
</gene>
<dbReference type="InterPro" id="IPR038695">
    <property type="entry name" value="Saro_0823-like_sf"/>
</dbReference>
<evidence type="ECO:0008006" key="3">
    <source>
        <dbReference type="Google" id="ProtNLM"/>
    </source>
</evidence>
<keyword evidence="2" id="KW-1185">Reference proteome</keyword>
<accession>A0A1M5M8M6</accession>
<protein>
    <recommendedName>
        <fullName evidence="3">DUF192 domain-containing protein</fullName>
    </recommendedName>
</protein>
<dbReference type="Gene3D" id="2.60.120.1140">
    <property type="entry name" value="Protein of unknown function DUF192"/>
    <property type="match status" value="1"/>
</dbReference>
<dbReference type="EMBL" id="FQXE01000001">
    <property type="protein sequence ID" value="SHG73555.1"/>
    <property type="molecule type" value="Genomic_DNA"/>
</dbReference>
<reference evidence="1 2" key="1">
    <citation type="submission" date="2016-11" db="EMBL/GenBank/DDBJ databases">
        <authorList>
            <person name="Jaros S."/>
            <person name="Januszkiewicz K."/>
            <person name="Wedrychowicz H."/>
        </authorList>
    </citation>
    <scope>NUCLEOTIDE SEQUENCE [LARGE SCALE GENOMIC DNA]</scope>
    <source>
        <strain evidence="1 2">CGMCC 1.10190</strain>
    </source>
</reference>
<dbReference type="RefSeq" id="WP_178372242.1">
    <property type="nucleotide sequence ID" value="NZ_FQXE01000001.1"/>
</dbReference>
<evidence type="ECO:0000313" key="1">
    <source>
        <dbReference type="EMBL" id="SHG73555.1"/>
    </source>
</evidence>